<evidence type="ECO:0000313" key="3">
    <source>
        <dbReference type="Proteomes" id="UP001054821"/>
    </source>
</evidence>
<protein>
    <recommendedName>
        <fullName evidence="4">Secreted protein</fullName>
    </recommendedName>
</protein>
<keyword evidence="1" id="KW-0732">Signal</keyword>
<evidence type="ECO:0000256" key="1">
    <source>
        <dbReference type="SAM" id="SignalP"/>
    </source>
</evidence>
<comment type="caution">
    <text evidence="2">The sequence shown here is derived from an EMBL/GenBank/DDBJ whole genome shotgun (WGS) entry which is preliminary data.</text>
</comment>
<accession>A0AAD4YLZ7</accession>
<organism evidence="2 3">
    <name type="scientific">Prunus dulcis</name>
    <name type="common">Almond</name>
    <name type="synonym">Amygdalus dulcis</name>
    <dbReference type="NCBI Taxonomy" id="3755"/>
    <lineage>
        <taxon>Eukaryota</taxon>
        <taxon>Viridiplantae</taxon>
        <taxon>Streptophyta</taxon>
        <taxon>Embryophyta</taxon>
        <taxon>Tracheophyta</taxon>
        <taxon>Spermatophyta</taxon>
        <taxon>Magnoliopsida</taxon>
        <taxon>eudicotyledons</taxon>
        <taxon>Gunneridae</taxon>
        <taxon>Pentapetalae</taxon>
        <taxon>rosids</taxon>
        <taxon>fabids</taxon>
        <taxon>Rosales</taxon>
        <taxon>Rosaceae</taxon>
        <taxon>Amygdaloideae</taxon>
        <taxon>Amygdaleae</taxon>
        <taxon>Prunus</taxon>
    </lineage>
</organism>
<dbReference type="Proteomes" id="UP001054821">
    <property type="component" value="Chromosome 8"/>
</dbReference>
<evidence type="ECO:0008006" key="4">
    <source>
        <dbReference type="Google" id="ProtNLM"/>
    </source>
</evidence>
<dbReference type="AlphaFoldDB" id="A0AAD4YLZ7"/>
<sequence>MKNCQNSFILWLFSATAAADQGCGGLERKEGSVVVPTELVPLSLEVCSGDGGGVKSRGVTTAKKVRESSTRAKGYSEMRTICLKNDKSNFAREACVFDMLKTNFLSSPSACVKLVDHIHHAGDLGTLSSLSLEKQKKEAAKLLQKGVVL</sequence>
<feature type="signal peptide" evidence="1">
    <location>
        <begin position="1"/>
        <end position="19"/>
    </location>
</feature>
<evidence type="ECO:0000313" key="2">
    <source>
        <dbReference type="EMBL" id="KAI5313990.1"/>
    </source>
</evidence>
<reference evidence="2 3" key="1">
    <citation type="journal article" date="2022" name="G3 (Bethesda)">
        <title>Whole-genome sequence and methylome profiling of the almond [Prunus dulcis (Mill.) D.A. Webb] cultivar 'Nonpareil'.</title>
        <authorList>
            <person name="D'Amico-Willman K.M."/>
            <person name="Ouma W.Z."/>
            <person name="Meulia T."/>
            <person name="Sideli G.M."/>
            <person name="Gradziel T.M."/>
            <person name="Fresnedo-Ramirez J."/>
        </authorList>
    </citation>
    <scope>NUCLEOTIDE SEQUENCE [LARGE SCALE GENOMIC DNA]</scope>
    <source>
        <strain evidence="2">Clone GOH B32 T37-40</strain>
    </source>
</reference>
<proteinExistence type="predicted"/>
<feature type="chain" id="PRO_5041949579" description="Secreted protein" evidence="1">
    <location>
        <begin position="20"/>
        <end position="149"/>
    </location>
</feature>
<dbReference type="EMBL" id="JAJFAZ020000008">
    <property type="protein sequence ID" value="KAI5313990.1"/>
    <property type="molecule type" value="Genomic_DNA"/>
</dbReference>
<name>A0AAD4YLZ7_PRUDU</name>
<gene>
    <name evidence="2" type="ORF">L3X38_043166</name>
</gene>
<keyword evidence="3" id="KW-1185">Reference proteome</keyword>